<dbReference type="Pfam" id="PF03006">
    <property type="entry name" value="HlyIII"/>
    <property type="match status" value="1"/>
</dbReference>
<feature type="transmembrane region" description="Helical" evidence="6">
    <location>
        <begin position="55"/>
        <end position="77"/>
    </location>
</feature>
<keyword evidence="5" id="KW-0862">Zinc</keyword>
<feature type="binding site" evidence="5">
    <location>
        <position position="72"/>
    </location>
    <ligand>
        <name>Zn(2+)</name>
        <dbReference type="ChEBI" id="CHEBI:29105"/>
    </ligand>
</feature>
<keyword evidence="2 6" id="KW-0812">Transmembrane</keyword>
<protein>
    <submittedName>
        <fullName evidence="7">Hemolysin III family protein</fullName>
    </submittedName>
</protein>
<evidence type="ECO:0000256" key="3">
    <source>
        <dbReference type="ARBA" id="ARBA00022989"/>
    </source>
</evidence>
<feature type="transmembrane region" description="Helical" evidence="6">
    <location>
        <begin position="89"/>
        <end position="107"/>
    </location>
</feature>
<keyword evidence="3 6" id="KW-1133">Transmembrane helix</keyword>
<dbReference type="KEGG" id="wdi:H9L19_05910"/>
<dbReference type="AlphaFoldDB" id="A0A7G9T4A0"/>
<sequence length="218" mass="24618">MFENVQVSRRALITYEVLNSVTHGLGFIWAVIASVVLLVQGSIHHMNSFERSAIVIYIIGLTTFLLASTLFHALIFTKAARLFQIFDHSGIYLVILGTYTPFVWIAMHNTTGYLIWTILALLTIGGIVYDVFLVGRFKWLSTTIYLIMGWMMAFVFPTLWQAIPHSAFWLLVVGGVTYSVGALVYMKKHPASHLIWHFFVLAATLLMYASVYITLFAA</sequence>
<feature type="binding site" evidence="5">
    <location>
        <position position="193"/>
    </location>
    <ligand>
        <name>Zn(2+)</name>
        <dbReference type="ChEBI" id="CHEBI:29105"/>
    </ligand>
</feature>
<feature type="transmembrane region" description="Helical" evidence="6">
    <location>
        <begin position="113"/>
        <end position="132"/>
    </location>
</feature>
<feature type="binding site" evidence="5">
    <location>
        <position position="197"/>
    </location>
    <ligand>
        <name>Zn(2+)</name>
        <dbReference type="ChEBI" id="CHEBI:29105"/>
    </ligand>
</feature>
<comment type="subcellular location">
    <subcellularLocation>
        <location evidence="1">Membrane</location>
        <topology evidence="1">Multi-pass membrane protein</topology>
    </subcellularLocation>
</comment>
<reference evidence="7 8" key="1">
    <citation type="submission" date="2020-08" db="EMBL/GenBank/DDBJ databases">
        <title>Genome sequence of Weissella diestrammenae KACC 16890T.</title>
        <authorList>
            <person name="Hyun D.-W."/>
            <person name="Bae J.-W."/>
        </authorList>
    </citation>
    <scope>NUCLEOTIDE SEQUENCE [LARGE SCALE GENOMIC DNA]</scope>
    <source>
        <strain evidence="7 8">KACC 16890</strain>
    </source>
</reference>
<dbReference type="Proteomes" id="UP000515800">
    <property type="component" value="Chromosome"/>
</dbReference>
<dbReference type="InterPro" id="IPR004254">
    <property type="entry name" value="AdipoR/HlyIII-related"/>
</dbReference>
<evidence type="ECO:0000256" key="5">
    <source>
        <dbReference type="PIRSR" id="PIRSR604254-1"/>
    </source>
</evidence>
<feature type="transmembrane region" description="Helical" evidence="6">
    <location>
        <begin position="166"/>
        <end position="186"/>
    </location>
</feature>
<proteinExistence type="predicted"/>
<dbReference type="GO" id="GO:0046872">
    <property type="term" value="F:metal ion binding"/>
    <property type="evidence" value="ECO:0007669"/>
    <property type="project" value="UniProtKB-KW"/>
</dbReference>
<feature type="transmembrane region" description="Helical" evidence="6">
    <location>
        <begin position="139"/>
        <end position="160"/>
    </location>
</feature>
<accession>A0A7G9T4A0</accession>
<dbReference type="EMBL" id="CP060724">
    <property type="protein sequence ID" value="QNN74925.1"/>
    <property type="molecule type" value="Genomic_DNA"/>
</dbReference>
<evidence type="ECO:0000313" key="7">
    <source>
        <dbReference type="EMBL" id="QNN74925.1"/>
    </source>
</evidence>
<keyword evidence="8" id="KW-1185">Reference proteome</keyword>
<keyword evidence="4 6" id="KW-0472">Membrane</keyword>
<evidence type="ECO:0000313" key="8">
    <source>
        <dbReference type="Proteomes" id="UP000515800"/>
    </source>
</evidence>
<evidence type="ECO:0000256" key="1">
    <source>
        <dbReference type="ARBA" id="ARBA00004141"/>
    </source>
</evidence>
<evidence type="ECO:0000256" key="2">
    <source>
        <dbReference type="ARBA" id="ARBA00022692"/>
    </source>
</evidence>
<evidence type="ECO:0000256" key="6">
    <source>
        <dbReference type="SAM" id="Phobius"/>
    </source>
</evidence>
<dbReference type="PANTHER" id="PTHR20855">
    <property type="entry name" value="ADIPOR/PROGESTIN RECEPTOR-RELATED"/>
    <property type="match status" value="1"/>
</dbReference>
<feature type="transmembrane region" description="Helical" evidence="6">
    <location>
        <begin position="21"/>
        <end position="43"/>
    </location>
</feature>
<evidence type="ECO:0000256" key="4">
    <source>
        <dbReference type="ARBA" id="ARBA00023136"/>
    </source>
</evidence>
<name>A0A7G9T4A0_9LACO</name>
<dbReference type="RefSeq" id="WP_187528760.1">
    <property type="nucleotide sequence ID" value="NZ_CP060724.1"/>
</dbReference>
<organism evidence="7 8">
    <name type="scientific">Weissella diestrammenae</name>
    <dbReference type="NCBI Taxonomy" id="1162633"/>
    <lineage>
        <taxon>Bacteria</taxon>
        <taxon>Bacillati</taxon>
        <taxon>Bacillota</taxon>
        <taxon>Bacilli</taxon>
        <taxon>Lactobacillales</taxon>
        <taxon>Lactobacillaceae</taxon>
        <taxon>Weissella</taxon>
    </lineage>
</organism>
<dbReference type="PANTHER" id="PTHR20855:SF3">
    <property type="entry name" value="LD03007P"/>
    <property type="match status" value="1"/>
</dbReference>
<keyword evidence="5" id="KW-0479">Metal-binding</keyword>
<dbReference type="GO" id="GO:0016020">
    <property type="term" value="C:membrane"/>
    <property type="evidence" value="ECO:0007669"/>
    <property type="project" value="UniProtKB-SubCell"/>
</dbReference>
<gene>
    <name evidence="7" type="ORF">H9L19_05910</name>
</gene>
<feature type="transmembrane region" description="Helical" evidence="6">
    <location>
        <begin position="198"/>
        <end position="217"/>
    </location>
</feature>